<evidence type="ECO:0000313" key="4">
    <source>
        <dbReference type="EMBL" id="NYG60051.1"/>
    </source>
</evidence>
<dbReference type="InterPro" id="IPR000253">
    <property type="entry name" value="FHA_dom"/>
</dbReference>
<keyword evidence="5" id="KW-1185">Reference proteome</keyword>
<proteinExistence type="predicted"/>
<organism evidence="4 5">
    <name type="scientific">Nocardioides daedukensis</name>
    <dbReference type="NCBI Taxonomy" id="634462"/>
    <lineage>
        <taxon>Bacteria</taxon>
        <taxon>Bacillati</taxon>
        <taxon>Actinomycetota</taxon>
        <taxon>Actinomycetes</taxon>
        <taxon>Propionibacteriales</taxon>
        <taxon>Nocardioidaceae</taxon>
        <taxon>Nocardioides</taxon>
    </lineage>
</organism>
<sequence length="590" mass="60416">MTELNQNAIRSYRPGGWYAIFGEHASVLLPESEKSRVAGLWELVDAGAGFDELLDALIATGLRTLPGFVLVSTAEDPTRIVLRGAARASVIREGGEVVEVDGGAAATWVERAFSDVTSLQLLLEDSEDGVDYGILGGLVRASRVDQPPYAEPVAEPVEDEAADVAGLAVVPGLADDSAEAEGEALSEEVAAEQQVDEDPVPAAADVDVADEQAADEHAADEEGAAEDIAADDVAVDTDDDVAGEAAADDVPPAEDDIEATVLDIPVVEDEAADAAPAEGPSGIQGDPLTDPIDEGAGQYDAPIWGQSVAPVASSIGGDAATGESPAAEAPAEAPAWGEQPAQAPAWGEQTGEQPAQNAEAPSNPFAPGGEHVEPPIWEPPAQDAPAAPAWGEQQAAPAAPAWGEQQQAAPAWGQAPAPAWGEQQSEAPAWGDSSDAGEAEHDGHTVAGSVDPDQFVRQHPGIPGQPQAPSVTAQPVARLTFSDGEVVDVDRAVLVGRAPEARRFTSTDQPRLVTVTSPNQEISSTHLEVRPGSGADHGSAIVTDMGSTNGTVLTQPGFSPEDLQPGIAVQLLPGAVIDLGDGVTIQVTNV</sequence>
<dbReference type="Proteomes" id="UP000540656">
    <property type="component" value="Unassembled WGS sequence"/>
</dbReference>
<evidence type="ECO:0000256" key="1">
    <source>
        <dbReference type="ARBA" id="ARBA00022553"/>
    </source>
</evidence>
<protein>
    <recommendedName>
        <fullName evidence="3">FHA domain-containing protein</fullName>
    </recommendedName>
</protein>
<evidence type="ECO:0000256" key="2">
    <source>
        <dbReference type="SAM" id="MobiDB-lite"/>
    </source>
</evidence>
<dbReference type="EMBL" id="JACCAA010000001">
    <property type="protein sequence ID" value="NYG60051.1"/>
    <property type="molecule type" value="Genomic_DNA"/>
</dbReference>
<feature type="region of interest" description="Disordered" evidence="2">
    <location>
        <begin position="174"/>
        <end position="200"/>
    </location>
</feature>
<feature type="region of interest" description="Disordered" evidence="2">
    <location>
        <begin position="313"/>
        <end position="473"/>
    </location>
</feature>
<accession>A0A7Y9S0I1</accession>
<dbReference type="AlphaFoldDB" id="A0A7Y9S0I1"/>
<feature type="compositionally biased region" description="Low complexity" evidence="2">
    <location>
        <begin position="320"/>
        <end position="346"/>
    </location>
</feature>
<evidence type="ECO:0000313" key="5">
    <source>
        <dbReference type="Proteomes" id="UP000540656"/>
    </source>
</evidence>
<dbReference type="RefSeq" id="WP_179503033.1">
    <property type="nucleotide sequence ID" value="NZ_JACCAA010000001.1"/>
</dbReference>
<dbReference type="SUPFAM" id="SSF49879">
    <property type="entry name" value="SMAD/FHA domain"/>
    <property type="match status" value="1"/>
</dbReference>
<dbReference type="Pfam" id="PF00498">
    <property type="entry name" value="FHA"/>
    <property type="match status" value="1"/>
</dbReference>
<feature type="domain" description="FHA" evidence="3">
    <location>
        <begin position="493"/>
        <end position="554"/>
    </location>
</feature>
<evidence type="ECO:0000259" key="3">
    <source>
        <dbReference type="PROSITE" id="PS50006"/>
    </source>
</evidence>
<reference evidence="4 5" key="1">
    <citation type="submission" date="2020-07" db="EMBL/GenBank/DDBJ databases">
        <title>Sequencing the genomes of 1000 actinobacteria strains.</title>
        <authorList>
            <person name="Klenk H.-P."/>
        </authorList>
    </citation>
    <scope>NUCLEOTIDE SEQUENCE [LARGE SCALE GENOMIC DNA]</scope>
    <source>
        <strain evidence="4 5">DSM 23819</strain>
    </source>
</reference>
<dbReference type="Gene3D" id="2.60.200.20">
    <property type="match status" value="1"/>
</dbReference>
<comment type="caution">
    <text evidence="4">The sequence shown here is derived from an EMBL/GenBank/DDBJ whole genome shotgun (WGS) entry which is preliminary data.</text>
</comment>
<gene>
    <name evidence="4" type="ORF">BJ980_002974</name>
</gene>
<dbReference type="PROSITE" id="PS50006">
    <property type="entry name" value="FHA_DOMAIN"/>
    <property type="match status" value="1"/>
</dbReference>
<feature type="compositionally biased region" description="Polar residues" evidence="2">
    <location>
        <begin position="350"/>
        <end position="360"/>
    </location>
</feature>
<feature type="compositionally biased region" description="Low complexity" evidence="2">
    <location>
        <begin position="379"/>
        <end position="422"/>
    </location>
</feature>
<dbReference type="CDD" id="cd00060">
    <property type="entry name" value="FHA"/>
    <property type="match status" value="1"/>
</dbReference>
<dbReference type="InterPro" id="IPR008984">
    <property type="entry name" value="SMAD_FHA_dom_sf"/>
</dbReference>
<feature type="compositionally biased region" description="Acidic residues" evidence="2">
    <location>
        <begin position="176"/>
        <end position="199"/>
    </location>
</feature>
<name>A0A7Y9S0I1_9ACTN</name>
<keyword evidence="1" id="KW-0597">Phosphoprotein</keyword>
<feature type="region of interest" description="Disordered" evidence="2">
    <location>
        <begin position="272"/>
        <end position="300"/>
    </location>
</feature>